<dbReference type="GO" id="GO:0062030">
    <property type="term" value="P:negative regulation of stress granule assembly"/>
    <property type="evidence" value="ECO:0007669"/>
    <property type="project" value="TreeGrafter"/>
</dbReference>
<dbReference type="GO" id="GO:0005739">
    <property type="term" value="C:mitochondrion"/>
    <property type="evidence" value="ECO:0007669"/>
    <property type="project" value="TreeGrafter"/>
</dbReference>
<dbReference type="PROSITE" id="PS50054">
    <property type="entry name" value="TYR_PHOSPHATASE_DUAL"/>
    <property type="match status" value="1"/>
</dbReference>
<dbReference type="GO" id="GO:0019903">
    <property type="term" value="F:protein phosphatase binding"/>
    <property type="evidence" value="ECO:0007669"/>
    <property type="project" value="TreeGrafter"/>
</dbReference>
<keyword evidence="6" id="KW-1185">Reference proteome</keyword>
<dbReference type="PANTHER" id="PTHR46659:SF1">
    <property type="entry name" value="SERINE_THREONINE_TYROSINE-INTERACTING-LIKE PROTEIN 1"/>
    <property type="match status" value="1"/>
</dbReference>
<sequence>MYKRSSAGLSLCEPTTLYNLITRCDRKPSVLDSNYLLILDVRNRKDYEHSHITLAKHIEEVKEADTGNSKYRTPFGADVSTVLHCVVYDGKTVSLIEDNSAIRLATELAENGSKNPVLVLKGGYERFSAEYPFLRTQKILYTPKELEHLPHYPSEILPHFLYLGDERHAYNPLLSYDIKIKGHINVSSDLYSAWPETVNEVHVDVQDVPQANLLERFEEVCSFIESYRKKSETVLVFGNKGMSRSATLVAAYLIYYKNMNHKVALDYIRNCRPNVKPLKSFVDQLKEWEKMQSEPK</sequence>
<dbReference type="OMA" id="GDYRQAC"/>
<dbReference type="EnsemblMetazoa" id="Aqu2.1.29864_001">
    <property type="protein sequence ID" value="Aqu2.1.29864_001"/>
    <property type="gene ID" value="Aqu2.1.29864"/>
</dbReference>
<gene>
    <name evidence="5" type="primary">100638172</name>
</gene>
<evidence type="ECO:0000259" key="2">
    <source>
        <dbReference type="PROSITE" id="PS50054"/>
    </source>
</evidence>
<reference evidence="6" key="1">
    <citation type="journal article" date="2010" name="Nature">
        <title>The Amphimedon queenslandica genome and the evolution of animal complexity.</title>
        <authorList>
            <person name="Srivastava M."/>
            <person name="Simakov O."/>
            <person name="Chapman J."/>
            <person name="Fahey B."/>
            <person name="Gauthier M.E."/>
            <person name="Mitros T."/>
            <person name="Richards G.S."/>
            <person name="Conaco C."/>
            <person name="Dacre M."/>
            <person name="Hellsten U."/>
            <person name="Larroux C."/>
            <person name="Putnam N.H."/>
            <person name="Stanke M."/>
            <person name="Adamska M."/>
            <person name="Darling A."/>
            <person name="Degnan S.M."/>
            <person name="Oakley T.H."/>
            <person name="Plachetzki D.C."/>
            <person name="Zhai Y."/>
            <person name="Adamski M."/>
            <person name="Calcino A."/>
            <person name="Cummins S.F."/>
            <person name="Goodstein D.M."/>
            <person name="Harris C."/>
            <person name="Jackson D.J."/>
            <person name="Leys S.P."/>
            <person name="Shu S."/>
            <person name="Woodcroft B.J."/>
            <person name="Vervoort M."/>
            <person name="Kosik K.S."/>
            <person name="Manning G."/>
            <person name="Degnan B.M."/>
            <person name="Rokhsar D.S."/>
        </authorList>
    </citation>
    <scope>NUCLEOTIDE SEQUENCE [LARGE SCALE GENOMIC DNA]</scope>
</reference>
<evidence type="ECO:0000313" key="6">
    <source>
        <dbReference type="Proteomes" id="UP000007879"/>
    </source>
</evidence>
<dbReference type="InterPro" id="IPR020422">
    <property type="entry name" value="TYR_PHOSPHATASE_DUAL_dom"/>
</dbReference>
<dbReference type="EC" id="3.1.3.48" evidence="1"/>
<dbReference type="SUPFAM" id="SSF52821">
    <property type="entry name" value="Rhodanese/Cell cycle control phosphatase"/>
    <property type="match status" value="1"/>
</dbReference>
<feature type="domain" description="Tyrosine-protein phosphatase" evidence="2">
    <location>
        <begin position="152"/>
        <end position="294"/>
    </location>
</feature>
<dbReference type="InParanoid" id="A0A1X7UQS4"/>
<dbReference type="GO" id="GO:0004725">
    <property type="term" value="F:protein tyrosine phosphatase activity"/>
    <property type="evidence" value="ECO:0007669"/>
    <property type="project" value="UniProtKB-EC"/>
</dbReference>
<dbReference type="InterPro" id="IPR029021">
    <property type="entry name" value="Prot-tyrosine_phosphatase-like"/>
</dbReference>
<dbReference type="PANTHER" id="PTHR46659">
    <property type="entry name" value="SERINE/THREONINE/TYROSINE-INTERACTING-LIKE PROTEIN 1"/>
    <property type="match status" value="1"/>
</dbReference>
<dbReference type="eggNOG" id="KOG1716">
    <property type="taxonomic scope" value="Eukaryota"/>
</dbReference>
<dbReference type="Pfam" id="PF00782">
    <property type="entry name" value="DSPc"/>
    <property type="match status" value="1"/>
</dbReference>
<dbReference type="InterPro" id="IPR001763">
    <property type="entry name" value="Rhodanese-like_dom"/>
</dbReference>
<dbReference type="Gene3D" id="3.90.190.10">
    <property type="entry name" value="Protein tyrosine phosphatase superfamily"/>
    <property type="match status" value="1"/>
</dbReference>
<feature type="domain" description="Tyrosine specific protein phosphatases" evidence="3">
    <location>
        <begin position="215"/>
        <end position="275"/>
    </location>
</feature>
<feature type="domain" description="Rhodanese" evidence="4">
    <location>
        <begin position="36"/>
        <end position="135"/>
    </location>
</feature>
<dbReference type="PROSITE" id="PS50206">
    <property type="entry name" value="RHODANESE_3"/>
    <property type="match status" value="1"/>
</dbReference>
<evidence type="ECO:0000259" key="3">
    <source>
        <dbReference type="PROSITE" id="PS50056"/>
    </source>
</evidence>
<dbReference type="GO" id="GO:0004864">
    <property type="term" value="F:protein phosphatase inhibitor activity"/>
    <property type="evidence" value="ECO:0007669"/>
    <property type="project" value="TreeGrafter"/>
</dbReference>
<dbReference type="STRING" id="400682.A0A1X7UQS4"/>
<evidence type="ECO:0000256" key="1">
    <source>
        <dbReference type="ARBA" id="ARBA00013064"/>
    </source>
</evidence>
<dbReference type="PROSITE" id="PS50056">
    <property type="entry name" value="TYR_PHOSPHATASE_2"/>
    <property type="match status" value="1"/>
</dbReference>
<evidence type="ECO:0000259" key="4">
    <source>
        <dbReference type="PROSITE" id="PS50206"/>
    </source>
</evidence>
<dbReference type="Pfam" id="PF00581">
    <property type="entry name" value="Rhodanese"/>
    <property type="match status" value="1"/>
</dbReference>
<dbReference type="SMART" id="SM00195">
    <property type="entry name" value="DSPc"/>
    <property type="match status" value="1"/>
</dbReference>
<evidence type="ECO:0000313" key="5">
    <source>
        <dbReference type="EnsemblMetazoa" id="Aqu2.1.29864_001"/>
    </source>
</evidence>
<dbReference type="EnsemblMetazoa" id="XM_019997442.1">
    <property type="protein sequence ID" value="XP_019853001.1"/>
    <property type="gene ID" value="LOC100638172"/>
</dbReference>
<dbReference type="KEGG" id="aqu:100638172"/>
<dbReference type="GO" id="GO:0001691">
    <property type="term" value="F:pseudophosphatase activity"/>
    <property type="evidence" value="ECO:0007669"/>
    <property type="project" value="TreeGrafter"/>
</dbReference>
<dbReference type="OrthoDB" id="10252009at2759"/>
<dbReference type="InterPro" id="IPR053272">
    <property type="entry name" value="STY_interacting-like"/>
</dbReference>
<dbReference type="InterPro" id="IPR000387">
    <property type="entry name" value="Tyr_Pase_dom"/>
</dbReference>
<name>A0A1X7UQS4_AMPQE</name>
<dbReference type="AlphaFoldDB" id="A0A1X7UQS4"/>
<reference evidence="5" key="2">
    <citation type="submission" date="2017-05" db="UniProtKB">
        <authorList>
            <consortium name="EnsemblMetazoa"/>
        </authorList>
    </citation>
    <scope>IDENTIFICATION</scope>
</reference>
<protein>
    <recommendedName>
        <fullName evidence="1">protein-tyrosine-phosphatase</fullName>
        <ecNumber evidence="1">3.1.3.48</ecNumber>
    </recommendedName>
</protein>
<dbReference type="SUPFAM" id="SSF52799">
    <property type="entry name" value="(Phosphotyrosine protein) phosphatases II"/>
    <property type="match status" value="1"/>
</dbReference>
<accession>A0A1X7UQS4</accession>
<proteinExistence type="predicted"/>
<organism evidence="5">
    <name type="scientific">Amphimedon queenslandica</name>
    <name type="common">Sponge</name>
    <dbReference type="NCBI Taxonomy" id="400682"/>
    <lineage>
        <taxon>Eukaryota</taxon>
        <taxon>Metazoa</taxon>
        <taxon>Porifera</taxon>
        <taxon>Demospongiae</taxon>
        <taxon>Heteroscleromorpha</taxon>
        <taxon>Haplosclerida</taxon>
        <taxon>Niphatidae</taxon>
        <taxon>Amphimedon</taxon>
    </lineage>
</organism>
<dbReference type="Gene3D" id="3.40.250.10">
    <property type="entry name" value="Rhodanese-like domain"/>
    <property type="match status" value="1"/>
</dbReference>
<dbReference type="InterPro" id="IPR036873">
    <property type="entry name" value="Rhodanese-like_dom_sf"/>
</dbReference>
<dbReference type="GO" id="GO:2001244">
    <property type="term" value="P:positive regulation of intrinsic apoptotic signaling pathway"/>
    <property type="evidence" value="ECO:0007669"/>
    <property type="project" value="TreeGrafter"/>
</dbReference>
<dbReference type="InterPro" id="IPR000340">
    <property type="entry name" value="Dual-sp_phosphatase_cat-dom"/>
</dbReference>
<dbReference type="SMART" id="SM00450">
    <property type="entry name" value="RHOD"/>
    <property type="match status" value="1"/>
</dbReference>
<dbReference type="Proteomes" id="UP000007879">
    <property type="component" value="Unassembled WGS sequence"/>
</dbReference>